<dbReference type="InterPro" id="IPR050881">
    <property type="entry name" value="LL-DAP_aminotransferase"/>
</dbReference>
<feature type="domain" description="Aminotransferase class I/classII large" evidence="5">
    <location>
        <begin position="33"/>
        <end position="382"/>
    </location>
</feature>
<evidence type="ECO:0000313" key="7">
    <source>
        <dbReference type="Proteomes" id="UP001354989"/>
    </source>
</evidence>
<dbReference type="SUPFAM" id="SSF53383">
    <property type="entry name" value="PLP-dependent transferases"/>
    <property type="match status" value="1"/>
</dbReference>
<dbReference type="InterPro" id="IPR015421">
    <property type="entry name" value="PyrdxlP-dep_Trfase_major"/>
</dbReference>
<dbReference type="InterPro" id="IPR004838">
    <property type="entry name" value="NHTrfase_class1_PyrdxlP-BS"/>
</dbReference>
<dbReference type="EC" id="2.6.1.-" evidence="4"/>
<dbReference type="EMBL" id="AP025292">
    <property type="protein sequence ID" value="BDC99736.1"/>
    <property type="molecule type" value="Genomic_DNA"/>
</dbReference>
<dbReference type="InterPro" id="IPR004839">
    <property type="entry name" value="Aminotransferase_I/II_large"/>
</dbReference>
<evidence type="ECO:0000313" key="6">
    <source>
        <dbReference type="EMBL" id="BDC99736.1"/>
    </source>
</evidence>
<sequence>MIIPKAERLNSVKEYYFSVKLQEVRELIAQGKEVINIGIGNPDQRPSSATLEALTNAVNQNDAHGYQPYRGIAPLRSAMANWYKRTYDVSLQPDTEILPLMGSKEGITHISLAFLNPGDEVLVPELGYPAYRSVTEMIGAKSVNFPMVESTWEPDFAALEQMDLSKVKIMWVNYPNMPTGKQASLGLFERLVAFAQKHQILLCHDNPYSLILPQQKPISILSVAGAKEVAIELNSMSKSHNMAGWRIGWINGDQAYLNEIIKVKSNVDSGMFRPLQEAATAALSNSEAWHQAQNEVYAQRKKLMTQVLDKLQCTYDNEQVGMFLWAKIPDQIQEVEKLVDRLLYDYSIFLSPGFIFGEKGQRYIRVSLCTPESKIQEVIDRLADFKI</sequence>
<evidence type="ECO:0000256" key="2">
    <source>
        <dbReference type="ARBA" id="ARBA00022576"/>
    </source>
</evidence>
<comment type="cofactor">
    <cofactor evidence="1 4">
        <name>pyridoxal 5'-phosphate</name>
        <dbReference type="ChEBI" id="CHEBI:597326"/>
    </cofactor>
</comment>
<comment type="similarity">
    <text evidence="4">Belongs to the class-I pyridoxal-phosphate-dependent aminotransferase family.</text>
</comment>
<dbReference type="Gene3D" id="3.40.640.10">
    <property type="entry name" value="Type I PLP-dependent aspartate aminotransferase-like (Major domain)"/>
    <property type="match status" value="1"/>
</dbReference>
<evidence type="ECO:0000259" key="5">
    <source>
        <dbReference type="Pfam" id="PF00155"/>
    </source>
</evidence>
<dbReference type="RefSeq" id="WP_332919893.1">
    <property type="nucleotide sequence ID" value="NZ_AP025292.1"/>
</dbReference>
<gene>
    <name evidence="6" type="primary">aspC3</name>
    <name evidence="6" type="ORF">PEPS_20170</name>
</gene>
<dbReference type="Pfam" id="PF00155">
    <property type="entry name" value="Aminotran_1_2"/>
    <property type="match status" value="1"/>
</dbReference>
<dbReference type="Proteomes" id="UP001354989">
    <property type="component" value="Chromosome"/>
</dbReference>
<dbReference type="CDD" id="cd00609">
    <property type="entry name" value="AAT_like"/>
    <property type="match status" value="1"/>
</dbReference>
<protein>
    <recommendedName>
        <fullName evidence="4">Aminotransferase</fullName>
        <ecNumber evidence="4">2.6.1.-</ecNumber>
    </recommendedName>
</protein>
<dbReference type="InterPro" id="IPR015422">
    <property type="entry name" value="PyrdxlP-dep_Trfase_small"/>
</dbReference>
<keyword evidence="3 4" id="KW-0808">Transferase</keyword>
<dbReference type="PROSITE" id="PS00105">
    <property type="entry name" value="AA_TRANSFER_CLASS_1"/>
    <property type="match status" value="1"/>
</dbReference>
<dbReference type="PANTHER" id="PTHR42832">
    <property type="entry name" value="AMINO ACID AMINOTRANSFERASE"/>
    <property type="match status" value="1"/>
</dbReference>
<dbReference type="Gene3D" id="3.90.1150.10">
    <property type="entry name" value="Aspartate Aminotransferase, domain 1"/>
    <property type="match status" value="1"/>
</dbReference>
<keyword evidence="7" id="KW-1185">Reference proteome</keyword>
<evidence type="ECO:0000256" key="1">
    <source>
        <dbReference type="ARBA" id="ARBA00001933"/>
    </source>
</evidence>
<dbReference type="GO" id="GO:0008483">
    <property type="term" value="F:transaminase activity"/>
    <property type="evidence" value="ECO:0007669"/>
    <property type="project" value="UniProtKB-KW"/>
</dbReference>
<reference evidence="6 7" key="1">
    <citation type="submission" date="2021-12" db="EMBL/GenBank/DDBJ databases">
        <title>Genome sequencing of bacteria with rrn-lacking chromosome and rrn-plasmid.</title>
        <authorList>
            <person name="Anda M."/>
            <person name="Iwasaki W."/>
        </authorList>
    </citation>
    <scope>NUCLEOTIDE SEQUENCE [LARGE SCALE GENOMIC DNA]</scope>
    <source>
        <strain evidence="6 7">NBRC 101262</strain>
    </source>
</reference>
<proteinExistence type="inferred from homology"/>
<keyword evidence="2 4" id="KW-0032">Aminotransferase</keyword>
<name>A0ABN6L963_9BACT</name>
<evidence type="ECO:0000256" key="3">
    <source>
        <dbReference type="ARBA" id="ARBA00022679"/>
    </source>
</evidence>
<organism evidence="6 7">
    <name type="scientific">Persicobacter psychrovividus</name>
    <dbReference type="NCBI Taxonomy" id="387638"/>
    <lineage>
        <taxon>Bacteria</taxon>
        <taxon>Pseudomonadati</taxon>
        <taxon>Bacteroidota</taxon>
        <taxon>Cytophagia</taxon>
        <taxon>Cytophagales</taxon>
        <taxon>Persicobacteraceae</taxon>
        <taxon>Persicobacter</taxon>
    </lineage>
</organism>
<dbReference type="InterPro" id="IPR015424">
    <property type="entry name" value="PyrdxlP-dep_Trfase"/>
</dbReference>
<dbReference type="PANTHER" id="PTHR42832:SF3">
    <property type="entry name" value="L-GLUTAMINE--4-(METHYLSULFANYL)-2-OXOBUTANOATE AMINOTRANSFERASE"/>
    <property type="match status" value="1"/>
</dbReference>
<accession>A0ABN6L963</accession>
<evidence type="ECO:0000256" key="4">
    <source>
        <dbReference type="RuleBase" id="RU000481"/>
    </source>
</evidence>